<evidence type="ECO:0000313" key="2">
    <source>
        <dbReference type="Proteomes" id="UP000245577"/>
    </source>
</evidence>
<evidence type="ECO:0000313" key="1">
    <source>
        <dbReference type="EMBL" id="PWB84839.1"/>
    </source>
</evidence>
<dbReference type="AlphaFoldDB" id="A0A2U1S5I8"/>
<dbReference type="Proteomes" id="UP000245577">
    <property type="component" value="Unassembled WGS sequence"/>
</dbReference>
<dbReference type="EMBL" id="MZGU01000007">
    <property type="protein sequence ID" value="PWB84839.1"/>
    <property type="molecule type" value="Genomic_DNA"/>
</dbReference>
<reference evidence="1 2" key="1">
    <citation type="submission" date="2017-03" db="EMBL/GenBank/DDBJ databases">
        <title>Genome sequence of Methanobrevibacter wosei.</title>
        <authorList>
            <person name="Poehlein A."/>
            <person name="Seedorf H."/>
            <person name="Daniel R."/>
        </authorList>
    </citation>
    <scope>NUCLEOTIDE SEQUENCE [LARGE SCALE GENOMIC DNA]</scope>
    <source>
        <strain evidence="1 2">DSM 11979</strain>
    </source>
</reference>
<organism evidence="1 2">
    <name type="scientific">Methanobrevibacter woesei</name>
    <dbReference type="NCBI Taxonomy" id="190976"/>
    <lineage>
        <taxon>Archaea</taxon>
        <taxon>Methanobacteriati</taxon>
        <taxon>Methanobacteriota</taxon>
        <taxon>Methanomada group</taxon>
        <taxon>Methanobacteria</taxon>
        <taxon>Methanobacteriales</taxon>
        <taxon>Methanobacteriaceae</taxon>
        <taxon>Methanobrevibacter</taxon>
    </lineage>
</organism>
<accession>A0A2U1S5I8</accession>
<sequence>MAVNQLERNLESITRTISYLKSKGYKDENKIKELEEERKKMLKSLNIN</sequence>
<protein>
    <submittedName>
        <fullName evidence="1">Uncharacterized protein</fullName>
    </submittedName>
</protein>
<gene>
    <name evidence="1" type="ORF">MBBWO_16050</name>
</gene>
<dbReference type="RefSeq" id="WP_165807949.1">
    <property type="nucleotide sequence ID" value="NZ_CALIUN010000003.1"/>
</dbReference>
<keyword evidence="2" id="KW-1185">Reference proteome</keyword>
<comment type="caution">
    <text evidence="1">The sequence shown here is derived from an EMBL/GenBank/DDBJ whole genome shotgun (WGS) entry which is preliminary data.</text>
</comment>
<name>A0A2U1S5I8_9EURY</name>
<proteinExistence type="predicted"/>